<dbReference type="OrthoDB" id="10491783at2759"/>
<sequence>MGKQQERTIQPKNFKSKIRNFFKSNSTKNKDIQSDENIGSKICKIQTSKVYTFNFSIQPRNATDEEQQAFDSGQFDFEISEEMEQQYLKSIGTNNFNKSCADEECGITGPSNSGSKFQD</sequence>
<accession>A0A397J3J9</accession>
<dbReference type="Proteomes" id="UP000266861">
    <property type="component" value="Unassembled WGS sequence"/>
</dbReference>
<keyword evidence="2" id="KW-1185">Reference proteome</keyword>
<dbReference type="AlphaFoldDB" id="A0A397J3J9"/>
<proteinExistence type="predicted"/>
<gene>
    <name evidence="1" type="ORF">Glove_103g144</name>
</gene>
<organism evidence="1 2">
    <name type="scientific">Diversispora epigaea</name>
    <dbReference type="NCBI Taxonomy" id="1348612"/>
    <lineage>
        <taxon>Eukaryota</taxon>
        <taxon>Fungi</taxon>
        <taxon>Fungi incertae sedis</taxon>
        <taxon>Mucoromycota</taxon>
        <taxon>Glomeromycotina</taxon>
        <taxon>Glomeromycetes</taxon>
        <taxon>Diversisporales</taxon>
        <taxon>Diversisporaceae</taxon>
        <taxon>Diversispora</taxon>
    </lineage>
</organism>
<protein>
    <submittedName>
        <fullName evidence="1">Uncharacterized protein</fullName>
    </submittedName>
</protein>
<evidence type="ECO:0000313" key="1">
    <source>
        <dbReference type="EMBL" id="RHZ82879.1"/>
    </source>
</evidence>
<name>A0A397J3J9_9GLOM</name>
<evidence type="ECO:0000313" key="2">
    <source>
        <dbReference type="Proteomes" id="UP000266861"/>
    </source>
</evidence>
<dbReference type="EMBL" id="PQFF01000096">
    <property type="protein sequence ID" value="RHZ82879.1"/>
    <property type="molecule type" value="Genomic_DNA"/>
</dbReference>
<comment type="caution">
    <text evidence="1">The sequence shown here is derived from an EMBL/GenBank/DDBJ whole genome shotgun (WGS) entry which is preliminary data.</text>
</comment>
<reference evidence="1 2" key="1">
    <citation type="submission" date="2018-08" db="EMBL/GenBank/DDBJ databases">
        <title>Genome and evolution of the arbuscular mycorrhizal fungus Diversispora epigaea (formerly Glomus versiforme) and its bacterial endosymbionts.</title>
        <authorList>
            <person name="Sun X."/>
            <person name="Fei Z."/>
            <person name="Harrison M."/>
        </authorList>
    </citation>
    <scope>NUCLEOTIDE SEQUENCE [LARGE SCALE GENOMIC DNA]</scope>
    <source>
        <strain evidence="1 2">IT104</strain>
    </source>
</reference>